<reference evidence="3" key="2">
    <citation type="submission" date="2020-09" db="EMBL/GenBank/DDBJ databases">
        <authorList>
            <person name="Sun Q."/>
            <person name="Zhou Y."/>
        </authorList>
    </citation>
    <scope>NUCLEOTIDE SEQUENCE</scope>
    <source>
        <strain evidence="3">CGMCC 1.12777</strain>
    </source>
</reference>
<accession>A0A8J2ZYJ3</accession>
<evidence type="ECO:0008006" key="5">
    <source>
        <dbReference type="Google" id="ProtNLM"/>
    </source>
</evidence>
<evidence type="ECO:0000256" key="1">
    <source>
        <dbReference type="SAM" id="MobiDB-lite"/>
    </source>
</evidence>
<name>A0A8J2ZYJ3_9BACL</name>
<dbReference type="Proteomes" id="UP000656813">
    <property type="component" value="Unassembled WGS sequence"/>
</dbReference>
<gene>
    <name evidence="3" type="ORF">GCM10007096_35820</name>
</gene>
<evidence type="ECO:0000256" key="2">
    <source>
        <dbReference type="SAM" id="SignalP"/>
    </source>
</evidence>
<comment type="caution">
    <text evidence="3">The sequence shown here is derived from an EMBL/GenBank/DDBJ whole genome shotgun (WGS) entry which is preliminary data.</text>
</comment>
<feature type="signal peptide" evidence="2">
    <location>
        <begin position="1"/>
        <end position="19"/>
    </location>
</feature>
<evidence type="ECO:0000313" key="3">
    <source>
        <dbReference type="EMBL" id="GGH86943.1"/>
    </source>
</evidence>
<evidence type="ECO:0000313" key="4">
    <source>
        <dbReference type="Proteomes" id="UP000656813"/>
    </source>
</evidence>
<dbReference type="RefSeq" id="WP_308420046.1">
    <property type="nucleotide sequence ID" value="NZ_BMFV01000035.1"/>
</dbReference>
<dbReference type="AlphaFoldDB" id="A0A8J2ZYJ3"/>
<sequence length="44" mass="4632">MKKVIMALFSLLLVFALTACGGSASTNSNNSSGSDKKVTIRIAW</sequence>
<feature type="chain" id="PRO_5038473748" description="ABC transporter substrate-binding protein" evidence="2">
    <location>
        <begin position="20"/>
        <end position="44"/>
    </location>
</feature>
<dbReference type="PROSITE" id="PS51257">
    <property type="entry name" value="PROKAR_LIPOPROTEIN"/>
    <property type="match status" value="1"/>
</dbReference>
<reference evidence="3" key="1">
    <citation type="journal article" date="2014" name="Int. J. Syst. Evol. Microbiol.">
        <title>Complete genome sequence of Corynebacterium casei LMG S-19264T (=DSM 44701T), isolated from a smear-ripened cheese.</title>
        <authorList>
            <consortium name="US DOE Joint Genome Institute (JGI-PGF)"/>
            <person name="Walter F."/>
            <person name="Albersmeier A."/>
            <person name="Kalinowski J."/>
            <person name="Ruckert C."/>
        </authorList>
    </citation>
    <scope>NUCLEOTIDE SEQUENCE</scope>
    <source>
        <strain evidence="3">CGMCC 1.12777</strain>
    </source>
</reference>
<protein>
    <recommendedName>
        <fullName evidence="5">ABC transporter substrate-binding protein</fullName>
    </recommendedName>
</protein>
<feature type="region of interest" description="Disordered" evidence="1">
    <location>
        <begin position="22"/>
        <end position="44"/>
    </location>
</feature>
<feature type="compositionally biased region" description="Low complexity" evidence="1">
    <location>
        <begin position="22"/>
        <end position="33"/>
    </location>
</feature>
<dbReference type="EMBL" id="BMFV01000035">
    <property type="protein sequence ID" value="GGH86943.1"/>
    <property type="molecule type" value="Genomic_DNA"/>
</dbReference>
<keyword evidence="2" id="KW-0732">Signal</keyword>
<organism evidence="3 4">
    <name type="scientific">Pullulanibacillus pueri</name>
    <dbReference type="NCBI Taxonomy" id="1437324"/>
    <lineage>
        <taxon>Bacteria</taxon>
        <taxon>Bacillati</taxon>
        <taxon>Bacillota</taxon>
        <taxon>Bacilli</taxon>
        <taxon>Bacillales</taxon>
        <taxon>Sporolactobacillaceae</taxon>
        <taxon>Pullulanibacillus</taxon>
    </lineage>
</organism>
<keyword evidence="4" id="KW-1185">Reference proteome</keyword>
<proteinExistence type="predicted"/>